<dbReference type="InterPro" id="IPR003660">
    <property type="entry name" value="HAMP_dom"/>
</dbReference>
<sequence>MRLSIFHKIYLSLLLSSLLLLLGMGWLINTSFKEGLQNYINDDEAAKVAIIANKIVAYYSDSYQWTRLQQSPHLLSSFIQQVGEIPAPKQRPFGLPKRQPNRHQPPPPTNPSSLDDEAPPPLPREATAKVEPSFFVPLGMRLSLVDTEGRLILGDAKQKQNLKPEQIIRKIEINKDGKLVGWFHLVQQTQVSGKLARSFLYSQSQHILTITIAALLLSLLSAFLLVRYLLQPLQALHKGTEAVEHGDLDYVVKRNSNDEIGEIIASFNQLTATLKQQKQMREQWLSDISHELRTPIAVLQGELEAMQDGIRPMNQKAIDSLHSQVRNLTSLVNDLHTLSLSDANVELFRERHNVSLAELLEPCCDRYRLRLAEKSIRLLTEFEHLQQVTLQLDSKRIQQVFNNLLENSYRYTDSGGLVRVSIHNLANHVSLVVEDSSPGVPSDSLPRLFDRLYRVDKSRSRINGGSGLGLSICQSIVLAHGGHISASHSDIGGVKITVTLPK</sequence>
<keyword evidence="4" id="KW-1003">Cell membrane</keyword>
<dbReference type="InterPro" id="IPR036097">
    <property type="entry name" value="HisK_dim/P_sf"/>
</dbReference>
<dbReference type="CDD" id="cd00082">
    <property type="entry name" value="HisKA"/>
    <property type="match status" value="1"/>
</dbReference>
<dbReference type="CDD" id="cd06225">
    <property type="entry name" value="HAMP"/>
    <property type="match status" value="1"/>
</dbReference>
<comment type="subcellular location">
    <subcellularLocation>
        <location evidence="2">Cell membrane</location>
        <topology evidence="2">Multi-pass membrane protein</topology>
    </subcellularLocation>
</comment>
<dbReference type="GO" id="GO:0004673">
    <property type="term" value="F:protein histidine kinase activity"/>
    <property type="evidence" value="ECO:0007669"/>
    <property type="project" value="UniProtKB-EC"/>
</dbReference>
<dbReference type="Gene3D" id="6.10.340.10">
    <property type="match status" value="1"/>
</dbReference>
<evidence type="ECO:0000313" key="18">
    <source>
        <dbReference type="EMBL" id="CAH0529727.1"/>
    </source>
</evidence>
<keyword evidence="10" id="KW-0067">ATP-binding</keyword>
<evidence type="ECO:0000256" key="12">
    <source>
        <dbReference type="ARBA" id="ARBA00023012"/>
    </source>
</evidence>
<dbReference type="InterPro" id="IPR036890">
    <property type="entry name" value="HATPase_C_sf"/>
</dbReference>
<keyword evidence="19" id="KW-1185">Reference proteome</keyword>
<dbReference type="SUPFAM" id="SSF158472">
    <property type="entry name" value="HAMP domain-like"/>
    <property type="match status" value="1"/>
</dbReference>
<evidence type="ECO:0000256" key="14">
    <source>
        <dbReference type="SAM" id="MobiDB-lite"/>
    </source>
</evidence>
<feature type="domain" description="HAMP" evidence="17">
    <location>
        <begin position="227"/>
        <end position="279"/>
    </location>
</feature>
<feature type="transmembrane region" description="Helical" evidence="15">
    <location>
        <begin position="207"/>
        <end position="230"/>
    </location>
</feature>
<evidence type="ECO:0000259" key="17">
    <source>
        <dbReference type="PROSITE" id="PS50885"/>
    </source>
</evidence>
<accession>A0ABM8ZMG0</accession>
<evidence type="ECO:0000313" key="19">
    <source>
        <dbReference type="Proteomes" id="UP000838160"/>
    </source>
</evidence>
<dbReference type="PROSITE" id="PS50885">
    <property type="entry name" value="HAMP"/>
    <property type="match status" value="1"/>
</dbReference>
<evidence type="ECO:0000259" key="16">
    <source>
        <dbReference type="PROSITE" id="PS50109"/>
    </source>
</evidence>
<dbReference type="Gene3D" id="1.10.287.130">
    <property type="match status" value="1"/>
</dbReference>
<evidence type="ECO:0000256" key="8">
    <source>
        <dbReference type="ARBA" id="ARBA00022741"/>
    </source>
</evidence>
<evidence type="ECO:0000256" key="11">
    <source>
        <dbReference type="ARBA" id="ARBA00022989"/>
    </source>
</evidence>
<dbReference type="PRINTS" id="PR00344">
    <property type="entry name" value="BCTRLSENSOR"/>
</dbReference>
<dbReference type="PROSITE" id="PS50109">
    <property type="entry name" value="HIS_KIN"/>
    <property type="match status" value="1"/>
</dbReference>
<keyword evidence="9 18" id="KW-0418">Kinase</keyword>
<dbReference type="SUPFAM" id="SSF55874">
    <property type="entry name" value="ATPase domain of HSP90 chaperone/DNA topoisomerase II/histidine kinase"/>
    <property type="match status" value="1"/>
</dbReference>
<evidence type="ECO:0000256" key="10">
    <source>
        <dbReference type="ARBA" id="ARBA00022840"/>
    </source>
</evidence>
<keyword evidence="6 18" id="KW-0808">Transferase</keyword>
<dbReference type="SMART" id="SM00387">
    <property type="entry name" value="HATPase_c"/>
    <property type="match status" value="1"/>
</dbReference>
<evidence type="ECO:0000256" key="13">
    <source>
        <dbReference type="ARBA" id="ARBA00023136"/>
    </source>
</evidence>
<evidence type="ECO:0000256" key="15">
    <source>
        <dbReference type="SAM" id="Phobius"/>
    </source>
</evidence>
<gene>
    <name evidence="18" type="primary">baeS</name>
    <name evidence="18" type="ORF">VHP8226_03483</name>
</gene>
<dbReference type="SMART" id="SM00304">
    <property type="entry name" value="HAMP"/>
    <property type="match status" value="1"/>
</dbReference>
<evidence type="ECO:0000256" key="5">
    <source>
        <dbReference type="ARBA" id="ARBA00022553"/>
    </source>
</evidence>
<evidence type="ECO:0000256" key="9">
    <source>
        <dbReference type="ARBA" id="ARBA00022777"/>
    </source>
</evidence>
<dbReference type="Proteomes" id="UP000838160">
    <property type="component" value="Unassembled WGS sequence"/>
</dbReference>
<dbReference type="PANTHER" id="PTHR45528">
    <property type="entry name" value="SENSOR HISTIDINE KINASE CPXA"/>
    <property type="match status" value="1"/>
</dbReference>
<evidence type="ECO:0000256" key="3">
    <source>
        <dbReference type="ARBA" id="ARBA00012438"/>
    </source>
</evidence>
<dbReference type="InterPro" id="IPR003661">
    <property type="entry name" value="HisK_dim/P_dom"/>
</dbReference>
<keyword evidence="13 15" id="KW-0472">Membrane</keyword>
<dbReference type="Pfam" id="PF00512">
    <property type="entry name" value="HisKA"/>
    <property type="match status" value="1"/>
</dbReference>
<feature type="region of interest" description="Disordered" evidence="14">
    <location>
        <begin position="89"/>
        <end position="123"/>
    </location>
</feature>
<dbReference type="InterPro" id="IPR003594">
    <property type="entry name" value="HATPase_dom"/>
</dbReference>
<dbReference type="Gene3D" id="3.30.565.10">
    <property type="entry name" value="Histidine kinase-like ATPase, C-terminal domain"/>
    <property type="match status" value="1"/>
</dbReference>
<protein>
    <recommendedName>
        <fullName evidence="3">histidine kinase</fullName>
        <ecNumber evidence="3">2.7.13.3</ecNumber>
    </recommendedName>
</protein>
<dbReference type="RefSeq" id="WP_237486303.1">
    <property type="nucleotide sequence ID" value="NZ_CAKLCM010000003.1"/>
</dbReference>
<evidence type="ECO:0000256" key="1">
    <source>
        <dbReference type="ARBA" id="ARBA00000085"/>
    </source>
</evidence>
<dbReference type="Pfam" id="PF02518">
    <property type="entry name" value="HATPase_c"/>
    <property type="match status" value="1"/>
</dbReference>
<feature type="domain" description="Histidine kinase" evidence="16">
    <location>
        <begin position="287"/>
        <end position="502"/>
    </location>
</feature>
<dbReference type="SUPFAM" id="SSF47384">
    <property type="entry name" value="Homodimeric domain of signal transducing histidine kinase"/>
    <property type="match status" value="1"/>
</dbReference>
<name>A0ABM8ZMG0_9VIBR</name>
<organism evidence="18 19">
    <name type="scientific">Vibrio hippocampi</name>
    <dbReference type="NCBI Taxonomy" id="654686"/>
    <lineage>
        <taxon>Bacteria</taxon>
        <taxon>Pseudomonadati</taxon>
        <taxon>Pseudomonadota</taxon>
        <taxon>Gammaproteobacteria</taxon>
        <taxon>Vibrionales</taxon>
        <taxon>Vibrionaceae</taxon>
        <taxon>Vibrio</taxon>
    </lineage>
</organism>
<evidence type="ECO:0000256" key="6">
    <source>
        <dbReference type="ARBA" id="ARBA00022679"/>
    </source>
</evidence>
<dbReference type="EMBL" id="CAKLCM010000003">
    <property type="protein sequence ID" value="CAH0529727.1"/>
    <property type="molecule type" value="Genomic_DNA"/>
</dbReference>
<dbReference type="InterPro" id="IPR005467">
    <property type="entry name" value="His_kinase_dom"/>
</dbReference>
<keyword evidence="7 15" id="KW-0812">Transmembrane</keyword>
<dbReference type="SMART" id="SM00388">
    <property type="entry name" value="HisKA"/>
    <property type="match status" value="1"/>
</dbReference>
<dbReference type="PANTHER" id="PTHR45528:SF1">
    <property type="entry name" value="SENSOR HISTIDINE KINASE CPXA"/>
    <property type="match status" value="1"/>
</dbReference>
<proteinExistence type="predicted"/>
<reference evidence="18" key="1">
    <citation type="submission" date="2021-12" db="EMBL/GenBank/DDBJ databases">
        <authorList>
            <person name="Rodrigo-Torres L."/>
            <person name="Arahal R. D."/>
            <person name="Lucena T."/>
        </authorList>
    </citation>
    <scope>NUCLEOTIDE SEQUENCE</scope>
    <source>
        <strain evidence="18">CECT 8226</strain>
    </source>
</reference>
<dbReference type="InterPro" id="IPR050398">
    <property type="entry name" value="HssS/ArlS-like"/>
</dbReference>
<evidence type="ECO:0000256" key="2">
    <source>
        <dbReference type="ARBA" id="ARBA00004651"/>
    </source>
</evidence>
<keyword evidence="5" id="KW-0597">Phosphoprotein</keyword>
<dbReference type="Pfam" id="PF00672">
    <property type="entry name" value="HAMP"/>
    <property type="match status" value="1"/>
</dbReference>
<keyword evidence="12" id="KW-0902">Two-component regulatory system</keyword>
<comment type="catalytic activity">
    <reaction evidence="1">
        <text>ATP + protein L-histidine = ADP + protein N-phospho-L-histidine.</text>
        <dbReference type="EC" id="2.7.13.3"/>
    </reaction>
</comment>
<comment type="caution">
    <text evidence="18">The sequence shown here is derived from an EMBL/GenBank/DDBJ whole genome shotgun (WGS) entry which is preliminary data.</text>
</comment>
<dbReference type="EC" id="2.7.13.3" evidence="3"/>
<keyword evidence="8" id="KW-0547">Nucleotide-binding</keyword>
<keyword evidence="11 15" id="KW-1133">Transmembrane helix</keyword>
<evidence type="ECO:0000256" key="4">
    <source>
        <dbReference type="ARBA" id="ARBA00022475"/>
    </source>
</evidence>
<evidence type="ECO:0000256" key="7">
    <source>
        <dbReference type="ARBA" id="ARBA00022692"/>
    </source>
</evidence>
<dbReference type="InterPro" id="IPR004358">
    <property type="entry name" value="Sig_transdc_His_kin-like_C"/>
</dbReference>